<dbReference type="EMBL" id="JASJOT010000044">
    <property type="protein sequence ID" value="MDJ1498327.1"/>
    <property type="molecule type" value="Genomic_DNA"/>
</dbReference>
<name>A0ABT7CX61_9BACT</name>
<reference evidence="1 2" key="1">
    <citation type="submission" date="2023-05" db="EMBL/GenBank/DDBJ databases">
        <authorList>
            <person name="Zhang X."/>
        </authorList>
    </citation>
    <scope>NUCLEOTIDE SEQUENCE [LARGE SCALE GENOMIC DNA]</scope>
    <source>
        <strain evidence="1 2">DM2B3-1</strain>
    </source>
</reference>
<evidence type="ECO:0000313" key="2">
    <source>
        <dbReference type="Proteomes" id="UP001228581"/>
    </source>
</evidence>
<sequence>MTLLSKLSRLKGKYHIKNPAKKHHMGMSMQPVRVLETQRNCYGLKISNLHITQKDTYSCSKKQPAE</sequence>
<accession>A0ABT7CX61</accession>
<evidence type="ECO:0000313" key="1">
    <source>
        <dbReference type="EMBL" id="MDJ1498327.1"/>
    </source>
</evidence>
<dbReference type="RefSeq" id="WP_314004663.1">
    <property type="nucleotide sequence ID" value="NZ_JASJOR010000046.1"/>
</dbReference>
<protein>
    <submittedName>
        <fullName evidence="1">Uncharacterized protein</fullName>
    </submittedName>
</protein>
<proteinExistence type="predicted"/>
<comment type="caution">
    <text evidence="1">The sequence shown here is derived from an EMBL/GenBank/DDBJ whole genome shotgun (WGS) entry which is preliminary data.</text>
</comment>
<organism evidence="1 2">
    <name type="scientific">Xanthocytophaga flava</name>
    <dbReference type="NCBI Taxonomy" id="3048013"/>
    <lineage>
        <taxon>Bacteria</taxon>
        <taxon>Pseudomonadati</taxon>
        <taxon>Bacteroidota</taxon>
        <taxon>Cytophagia</taxon>
        <taxon>Cytophagales</taxon>
        <taxon>Rhodocytophagaceae</taxon>
        <taxon>Xanthocytophaga</taxon>
    </lineage>
</organism>
<dbReference type="Proteomes" id="UP001228581">
    <property type="component" value="Unassembled WGS sequence"/>
</dbReference>
<gene>
    <name evidence="1" type="ORF">QNI19_35665</name>
</gene>
<keyword evidence="2" id="KW-1185">Reference proteome</keyword>